<dbReference type="OrthoDB" id="1698854at2"/>
<dbReference type="RefSeq" id="WP_055221488.1">
    <property type="nucleotide sequence ID" value="NZ_CAXSRP010000016.1"/>
</dbReference>
<dbReference type="InterPro" id="IPR010718">
    <property type="entry name" value="DUF1294"/>
</dbReference>
<evidence type="ECO:0000313" key="2">
    <source>
        <dbReference type="EMBL" id="CUQ01923.1"/>
    </source>
</evidence>
<organism evidence="2 4">
    <name type="scientific">Fusicatenibacter saccharivorans</name>
    <dbReference type="NCBI Taxonomy" id="1150298"/>
    <lineage>
        <taxon>Bacteria</taxon>
        <taxon>Bacillati</taxon>
        <taxon>Bacillota</taxon>
        <taxon>Clostridia</taxon>
        <taxon>Lachnospirales</taxon>
        <taxon>Lachnospiraceae</taxon>
        <taxon>Fusicatenibacter</taxon>
    </lineage>
</organism>
<dbReference type="AlphaFoldDB" id="A0A174UBK3"/>
<dbReference type="Pfam" id="PF06961">
    <property type="entry name" value="DUF1294"/>
    <property type="match status" value="1"/>
</dbReference>
<keyword evidence="1" id="KW-0472">Membrane</keyword>
<protein>
    <submittedName>
        <fullName evidence="3">DUF1294 domain-containing protein</fullName>
    </submittedName>
    <submittedName>
        <fullName evidence="2">Protein of uncharacterized function (DUF1294)</fullName>
    </submittedName>
</protein>
<dbReference type="STRING" id="1150298.ERS852406_03143"/>
<accession>A0A174UBK3</accession>
<reference evidence="3" key="2">
    <citation type="submission" date="2022-01" db="EMBL/GenBank/DDBJ databases">
        <title>Collection of gut derived symbiotic bacterial strains cultured from healthy donors.</title>
        <authorList>
            <person name="Lin H."/>
            <person name="Kohout C."/>
            <person name="Waligurski E."/>
            <person name="Pamer E.G."/>
        </authorList>
    </citation>
    <scope>NUCLEOTIDE SEQUENCE</scope>
    <source>
        <strain evidence="3">DFI.5.49</strain>
    </source>
</reference>
<dbReference type="Proteomes" id="UP000095709">
    <property type="component" value="Unassembled WGS sequence"/>
</dbReference>
<dbReference type="EMBL" id="CZAL01000032">
    <property type="protein sequence ID" value="CUQ01923.1"/>
    <property type="molecule type" value="Genomic_DNA"/>
</dbReference>
<dbReference type="GO" id="GO:0003676">
    <property type="term" value="F:nucleic acid binding"/>
    <property type="evidence" value="ECO:0007669"/>
    <property type="project" value="InterPro"/>
</dbReference>
<reference evidence="2 4" key="1">
    <citation type="submission" date="2015-09" db="EMBL/GenBank/DDBJ databases">
        <authorList>
            <consortium name="Pathogen Informatics"/>
        </authorList>
    </citation>
    <scope>NUCLEOTIDE SEQUENCE [LARGE SCALE GENOMIC DNA]</scope>
    <source>
        <strain evidence="2 4">2789STDY5834885</strain>
    </source>
</reference>
<feature type="transmembrane region" description="Helical" evidence="1">
    <location>
        <begin position="73"/>
        <end position="92"/>
    </location>
</feature>
<dbReference type="PIRSF" id="PIRSF002599">
    <property type="entry name" value="Cold_shock_A"/>
    <property type="match status" value="1"/>
</dbReference>
<keyword evidence="1" id="KW-0812">Transmembrane</keyword>
<dbReference type="InterPro" id="IPR012156">
    <property type="entry name" value="Cold_shock_CspA"/>
</dbReference>
<dbReference type="EMBL" id="JAKNFS010000012">
    <property type="protein sequence ID" value="MCG4765862.1"/>
    <property type="molecule type" value="Genomic_DNA"/>
</dbReference>
<evidence type="ECO:0000256" key="1">
    <source>
        <dbReference type="SAM" id="Phobius"/>
    </source>
</evidence>
<sequence>MNLPIQLQAGLYLYLICINMITIAVYGIDKRNAVHGKWRIRVSTLLTLAAVGGSAGALLAMHLFHHKTRKKKFTIGVPLMLLVQIALFFFLVKADFSISI</sequence>
<name>A0A174UBK3_9FIRM</name>
<dbReference type="Proteomes" id="UP001199915">
    <property type="component" value="Unassembled WGS sequence"/>
</dbReference>
<evidence type="ECO:0000313" key="4">
    <source>
        <dbReference type="Proteomes" id="UP000095709"/>
    </source>
</evidence>
<gene>
    <name evidence="2" type="ORF">ERS852498_03416</name>
    <name evidence="3" type="ORF">L0N21_10120</name>
</gene>
<keyword evidence="1" id="KW-1133">Transmembrane helix</keyword>
<evidence type="ECO:0000313" key="3">
    <source>
        <dbReference type="EMBL" id="MCG4765862.1"/>
    </source>
</evidence>
<proteinExistence type="predicted"/>
<feature type="transmembrane region" description="Helical" evidence="1">
    <location>
        <begin position="12"/>
        <end position="28"/>
    </location>
</feature>
<feature type="transmembrane region" description="Helical" evidence="1">
    <location>
        <begin position="40"/>
        <end position="61"/>
    </location>
</feature>